<organism evidence="6 7">
    <name type="scientific">Sphingomonas aracearum</name>
    <dbReference type="NCBI Taxonomy" id="2283317"/>
    <lineage>
        <taxon>Bacteria</taxon>
        <taxon>Pseudomonadati</taxon>
        <taxon>Pseudomonadota</taxon>
        <taxon>Alphaproteobacteria</taxon>
        <taxon>Sphingomonadales</taxon>
        <taxon>Sphingomonadaceae</taxon>
        <taxon>Sphingomonas</taxon>
    </lineage>
</organism>
<protein>
    <submittedName>
        <fullName evidence="6">MAPEG family protein</fullName>
    </submittedName>
</protein>
<dbReference type="RefSeq" id="WP_114687705.1">
    <property type="nucleotide sequence ID" value="NZ_QQNB01000002.1"/>
</dbReference>
<keyword evidence="2 5" id="KW-0812">Transmembrane</keyword>
<evidence type="ECO:0000256" key="5">
    <source>
        <dbReference type="SAM" id="Phobius"/>
    </source>
</evidence>
<reference evidence="6 7" key="1">
    <citation type="submission" date="2018-07" db="EMBL/GenBank/DDBJ databases">
        <title>a novel species of Sphingomonas isolated from the rhizosphere soil of Araceae plant.</title>
        <authorList>
            <person name="Zhiyong W."/>
            <person name="Qinglan Z."/>
            <person name="Zhiwei F."/>
            <person name="Ding X."/>
            <person name="Gejiao W."/>
            <person name="Shixue Z."/>
        </authorList>
    </citation>
    <scope>NUCLEOTIDE SEQUENCE [LARGE SCALE GENOMIC DNA]</scope>
    <source>
        <strain evidence="6 7">WZY 27</strain>
    </source>
</reference>
<sequence length="141" mass="15388">MHSPILQPVVALIAWTFVMFAWMMVTRFSALSAAGLRLNKMVGTTSAHADKGLPARAQWKAHNYNHLLEQPVLFYAVCGVLALTGTGGGFNLALAWIYVALRIAHSLWQATVNRVSVRFYLFLAATVALAAMTLHAAMAVF</sequence>
<dbReference type="InterPro" id="IPR023352">
    <property type="entry name" value="MAPEG-like_dom_sf"/>
</dbReference>
<dbReference type="GO" id="GO:0016020">
    <property type="term" value="C:membrane"/>
    <property type="evidence" value="ECO:0007669"/>
    <property type="project" value="UniProtKB-SubCell"/>
</dbReference>
<evidence type="ECO:0000256" key="4">
    <source>
        <dbReference type="ARBA" id="ARBA00023136"/>
    </source>
</evidence>
<evidence type="ECO:0000256" key="2">
    <source>
        <dbReference type="ARBA" id="ARBA00022692"/>
    </source>
</evidence>
<feature type="transmembrane region" description="Helical" evidence="5">
    <location>
        <begin position="72"/>
        <end position="99"/>
    </location>
</feature>
<feature type="transmembrane region" description="Helical" evidence="5">
    <location>
        <begin position="119"/>
        <end position="140"/>
    </location>
</feature>
<dbReference type="Proteomes" id="UP000253918">
    <property type="component" value="Unassembled WGS sequence"/>
</dbReference>
<dbReference type="AlphaFoldDB" id="A0A369VT99"/>
<comment type="subcellular location">
    <subcellularLocation>
        <location evidence="1">Membrane</location>
    </subcellularLocation>
</comment>
<dbReference type="Pfam" id="PF01124">
    <property type="entry name" value="MAPEG"/>
    <property type="match status" value="1"/>
</dbReference>
<feature type="transmembrane region" description="Helical" evidence="5">
    <location>
        <begin position="12"/>
        <end position="31"/>
    </location>
</feature>
<dbReference type="InterPro" id="IPR001129">
    <property type="entry name" value="Membr-assoc_MAPEG"/>
</dbReference>
<gene>
    <name evidence="6" type="ORF">DVW87_10450</name>
</gene>
<dbReference type="SUPFAM" id="SSF161084">
    <property type="entry name" value="MAPEG domain-like"/>
    <property type="match status" value="1"/>
</dbReference>
<evidence type="ECO:0000313" key="6">
    <source>
        <dbReference type="EMBL" id="RDE05636.1"/>
    </source>
</evidence>
<dbReference type="Gene3D" id="1.20.120.550">
    <property type="entry name" value="Membrane associated eicosanoid/glutathione metabolism-like domain"/>
    <property type="match status" value="1"/>
</dbReference>
<keyword evidence="3 5" id="KW-1133">Transmembrane helix</keyword>
<accession>A0A369VT99</accession>
<evidence type="ECO:0000256" key="1">
    <source>
        <dbReference type="ARBA" id="ARBA00004370"/>
    </source>
</evidence>
<evidence type="ECO:0000256" key="3">
    <source>
        <dbReference type="ARBA" id="ARBA00022989"/>
    </source>
</evidence>
<proteinExistence type="predicted"/>
<dbReference type="EMBL" id="QQNB01000002">
    <property type="protein sequence ID" value="RDE05636.1"/>
    <property type="molecule type" value="Genomic_DNA"/>
</dbReference>
<keyword evidence="4 5" id="KW-0472">Membrane</keyword>
<evidence type="ECO:0000313" key="7">
    <source>
        <dbReference type="Proteomes" id="UP000253918"/>
    </source>
</evidence>
<keyword evidence="7" id="KW-1185">Reference proteome</keyword>
<name>A0A369VT99_9SPHN</name>
<comment type="caution">
    <text evidence="6">The sequence shown here is derived from an EMBL/GenBank/DDBJ whole genome shotgun (WGS) entry which is preliminary data.</text>
</comment>
<dbReference type="OrthoDB" id="5516290at2"/>